<dbReference type="PANTHER" id="PTHR33991:SF1">
    <property type="entry name" value="DNA REPAIR PROTEIN RECO"/>
    <property type="match status" value="1"/>
</dbReference>
<dbReference type="Pfam" id="PF11967">
    <property type="entry name" value="RecO_N"/>
    <property type="match status" value="1"/>
</dbReference>
<dbReference type="InterPro" id="IPR022572">
    <property type="entry name" value="DNA_rep/recomb_RecO_N"/>
</dbReference>
<sequence>MPLYRDEGLVLRTTKLGEADGIVTILTRDHGKVRAVAKGVRRMKTRFGGRLEPFMRVDLLIATGRSLDVISQASTVSAYADPLIADYDRYLAANVIGETADKLFSTLDEPSPEQYRLAVGAISALARHLHGVQDVTDSYMLRSLALAGWRPRLDSCVVCGLPVQDPVSGPVLGDGEPETAWFLSIPAGGVMCAADRTPEARRISLRRIERLRALLEGDWRALERSSEKPGQTGAGSDGGRQAGANSAVAVPAAPGATVPDAAASGAAVPGIVDRTVEEWAEYYLERPIRSARLLD</sequence>
<feature type="region of interest" description="Disordered" evidence="9">
    <location>
        <begin position="222"/>
        <end position="246"/>
    </location>
</feature>
<keyword evidence="12" id="KW-1185">Reference proteome</keyword>
<dbReference type="GO" id="GO:0043590">
    <property type="term" value="C:bacterial nucleoid"/>
    <property type="evidence" value="ECO:0007669"/>
    <property type="project" value="TreeGrafter"/>
</dbReference>
<evidence type="ECO:0000256" key="2">
    <source>
        <dbReference type="ARBA" id="ARBA00007452"/>
    </source>
</evidence>
<comment type="function">
    <text evidence="1 8">Involved in DNA repair and RecF pathway recombination.</text>
</comment>
<evidence type="ECO:0000256" key="5">
    <source>
        <dbReference type="ARBA" id="ARBA00023172"/>
    </source>
</evidence>
<dbReference type="GO" id="GO:0006310">
    <property type="term" value="P:DNA recombination"/>
    <property type="evidence" value="ECO:0007669"/>
    <property type="project" value="UniProtKB-UniRule"/>
</dbReference>
<dbReference type="InterPro" id="IPR012340">
    <property type="entry name" value="NA-bd_OB-fold"/>
</dbReference>
<dbReference type="PANTHER" id="PTHR33991">
    <property type="entry name" value="DNA REPAIR PROTEIN RECO"/>
    <property type="match status" value="1"/>
</dbReference>
<name>A0A2M9HH40_9BIFI</name>
<evidence type="ECO:0000259" key="10">
    <source>
        <dbReference type="Pfam" id="PF11967"/>
    </source>
</evidence>
<evidence type="ECO:0000313" key="12">
    <source>
        <dbReference type="Proteomes" id="UP000231451"/>
    </source>
</evidence>
<dbReference type="RefSeq" id="WP_100512001.1">
    <property type="nucleotide sequence ID" value="NZ_PEBK01000001.1"/>
</dbReference>
<feature type="compositionally biased region" description="Gly residues" evidence="9">
    <location>
        <begin position="232"/>
        <end position="241"/>
    </location>
</feature>
<dbReference type="Pfam" id="PF02565">
    <property type="entry name" value="RecO_C"/>
    <property type="match status" value="1"/>
</dbReference>
<dbReference type="InterPro" id="IPR037278">
    <property type="entry name" value="ARFGAP/RecO"/>
</dbReference>
<evidence type="ECO:0000256" key="3">
    <source>
        <dbReference type="ARBA" id="ARBA00021310"/>
    </source>
</evidence>
<dbReference type="AlphaFoldDB" id="A0A2M9HH40"/>
<dbReference type="Proteomes" id="UP000231451">
    <property type="component" value="Unassembled WGS sequence"/>
</dbReference>
<gene>
    <name evidence="8" type="primary">recO</name>
    <name evidence="11" type="ORF">CSQ87_01015</name>
</gene>
<organism evidence="11 12">
    <name type="scientific">Bifidobacterium simiarum</name>
    <dbReference type="NCBI Taxonomy" id="2045441"/>
    <lineage>
        <taxon>Bacteria</taxon>
        <taxon>Bacillati</taxon>
        <taxon>Actinomycetota</taxon>
        <taxon>Actinomycetes</taxon>
        <taxon>Bifidobacteriales</taxon>
        <taxon>Bifidobacteriaceae</taxon>
        <taxon>Bifidobacterium</taxon>
    </lineage>
</organism>
<dbReference type="Gene3D" id="2.40.50.140">
    <property type="entry name" value="Nucleic acid-binding proteins"/>
    <property type="match status" value="1"/>
</dbReference>
<evidence type="ECO:0000256" key="9">
    <source>
        <dbReference type="SAM" id="MobiDB-lite"/>
    </source>
</evidence>
<dbReference type="OrthoDB" id="9812244at2"/>
<evidence type="ECO:0000256" key="1">
    <source>
        <dbReference type="ARBA" id="ARBA00003065"/>
    </source>
</evidence>
<proteinExistence type="inferred from homology"/>
<dbReference type="SUPFAM" id="SSF50249">
    <property type="entry name" value="Nucleic acid-binding proteins"/>
    <property type="match status" value="1"/>
</dbReference>
<dbReference type="GO" id="GO:0006302">
    <property type="term" value="P:double-strand break repair"/>
    <property type="evidence" value="ECO:0007669"/>
    <property type="project" value="TreeGrafter"/>
</dbReference>
<keyword evidence="4 8" id="KW-0227">DNA damage</keyword>
<dbReference type="NCBIfam" id="TIGR00613">
    <property type="entry name" value="reco"/>
    <property type="match status" value="1"/>
</dbReference>
<keyword evidence="5 8" id="KW-0233">DNA recombination</keyword>
<dbReference type="Gene3D" id="1.20.1440.120">
    <property type="entry name" value="Recombination protein O, C-terminal domain"/>
    <property type="match status" value="1"/>
</dbReference>
<dbReference type="HAMAP" id="MF_00201">
    <property type="entry name" value="RecO"/>
    <property type="match status" value="1"/>
</dbReference>
<keyword evidence="6 8" id="KW-0234">DNA repair</keyword>
<evidence type="ECO:0000313" key="11">
    <source>
        <dbReference type="EMBL" id="PJM76140.1"/>
    </source>
</evidence>
<dbReference type="InterPro" id="IPR042242">
    <property type="entry name" value="RecO_C"/>
</dbReference>
<dbReference type="InterPro" id="IPR003717">
    <property type="entry name" value="RecO"/>
</dbReference>
<dbReference type="EMBL" id="PEBK01000001">
    <property type="protein sequence ID" value="PJM76140.1"/>
    <property type="molecule type" value="Genomic_DNA"/>
</dbReference>
<evidence type="ECO:0000256" key="4">
    <source>
        <dbReference type="ARBA" id="ARBA00022763"/>
    </source>
</evidence>
<evidence type="ECO:0000256" key="6">
    <source>
        <dbReference type="ARBA" id="ARBA00023204"/>
    </source>
</evidence>
<feature type="domain" description="DNA replication/recombination mediator RecO N-terminal" evidence="10">
    <location>
        <begin position="1"/>
        <end position="79"/>
    </location>
</feature>
<evidence type="ECO:0000256" key="8">
    <source>
        <dbReference type="HAMAP-Rule" id="MF_00201"/>
    </source>
</evidence>
<comment type="similarity">
    <text evidence="2 8">Belongs to the RecO family.</text>
</comment>
<protein>
    <recommendedName>
        <fullName evidence="3 8">DNA repair protein RecO</fullName>
    </recommendedName>
    <alternativeName>
        <fullName evidence="7 8">Recombination protein O</fullName>
    </alternativeName>
</protein>
<reference evidence="11 12" key="1">
    <citation type="submission" date="2017-10" db="EMBL/GenBank/DDBJ databases">
        <title>Draft genome sequences of strains TRE 1, TRE 9, TRE H and TRI 7, isolated from tamarins, belonging to four potential novel Bifidobacterium species.</title>
        <authorList>
            <person name="Mattarelli P."/>
            <person name="Modesto M."/>
            <person name="Puglisi E."/>
            <person name="Morelli L."/>
            <person name="Spezio C."/>
            <person name="Bonetti A."/>
            <person name="Sandri C."/>
        </authorList>
    </citation>
    <scope>NUCLEOTIDE SEQUENCE [LARGE SCALE GENOMIC DNA]</scope>
    <source>
        <strain evidence="12">TRI7</strain>
    </source>
</reference>
<comment type="caution">
    <text evidence="11">The sequence shown here is derived from an EMBL/GenBank/DDBJ whole genome shotgun (WGS) entry which is preliminary data.</text>
</comment>
<evidence type="ECO:0000256" key="7">
    <source>
        <dbReference type="ARBA" id="ARBA00033409"/>
    </source>
</evidence>
<dbReference type="SUPFAM" id="SSF57863">
    <property type="entry name" value="ArfGap/RecO-like zinc finger"/>
    <property type="match status" value="1"/>
</dbReference>
<accession>A0A2M9HH40</accession>